<evidence type="ECO:0000313" key="3">
    <source>
        <dbReference type="Proteomes" id="UP000006833"/>
    </source>
</evidence>
<dbReference type="HOGENOM" id="CLU_030719_0_0_5"/>
<dbReference type="KEGG" id="dsh:Dshi_3225"/>
<dbReference type="Pfam" id="PF06508">
    <property type="entry name" value="QueC"/>
    <property type="match status" value="1"/>
</dbReference>
<dbReference type="Gene3D" id="3.40.50.620">
    <property type="entry name" value="HUPs"/>
    <property type="match status" value="1"/>
</dbReference>
<accession>A8LMN3</accession>
<sequence>MFLTGDRFAFTFTEAPSAKAPRSPFFKFDKESSWQATRVLMFSGGLDSLSGAVEEIAEHGQRVALVSHFSATKIAPVQRYMQRSLADAFGANTCQHVPVQVQMMGRSLKEGTHRSRSFLFAALGAITAEAFDLNRVSFHENGVVSLNLPPVGNVLGTRATRTTHPQTLSRFTALLGQVFQGAMRVDNPYFWRTKKEVVETIARLNMAEQIAVSRSCADVHNQTRQHPHCGRCSQCIDRLEGSRTDVRDREIALSYVRNAQAFEYMTPEDLERSLPAVLDAVMHVQQPPETALDMIRGLLARHGSSVAGVMRKALDQRAAGSFPAHSLPRLYGEMQTQVLLPTVAVAAAPAGRAEPETIAVEIDGAARWVRVGPHITFQRDANADLLLVLAESWLSGAGQGLTPLDYPCISAPELARRLGLESEEALRRRVLRARNALQKKFASSGLDADATREIIENVPWQGYRLAPDRVTVRRRVDKG</sequence>
<organism evidence="2 3">
    <name type="scientific">Dinoroseobacter shibae (strain DSM 16493 / NCIMB 14021 / DFL 12)</name>
    <dbReference type="NCBI Taxonomy" id="398580"/>
    <lineage>
        <taxon>Bacteria</taxon>
        <taxon>Pseudomonadati</taxon>
        <taxon>Pseudomonadota</taxon>
        <taxon>Alphaproteobacteria</taxon>
        <taxon>Rhodobacterales</taxon>
        <taxon>Roseobacteraceae</taxon>
        <taxon>Dinoroseobacter</taxon>
    </lineage>
</organism>
<evidence type="ECO:0000313" key="2">
    <source>
        <dbReference type="EMBL" id="ABV94958.1"/>
    </source>
</evidence>
<protein>
    <recommendedName>
        <fullName evidence="4">7-cyano-7-deazaguanine synthase</fullName>
    </recommendedName>
</protein>
<name>A8LMN3_DINSH</name>
<dbReference type="eggNOG" id="COG0603">
    <property type="taxonomic scope" value="Bacteria"/>
</dbReference>
<dbReference type="EMBL" id="CP000830">
    <property type="protein sequence ID" value="ABV94958.1"/>
    <property type="molecule type" value="Genomic_DNA"/>
</dbReference>
<keyword evidence="1" id="KW-0671">Queuosine biosynthesis</keyword>
<dbReference type="GO" id="GO:0008616">
    <property type="term" value="P:tRNA queuosine(34) biosynthetic process"/>
    <property type="evidence" value="ECO:0007669"/>
    <property type="project" value="UniProtKB-KW"/>
</dbReference>
<evidence type="ECO:0008006" key="4">
    <source>
        <dbReference type="Google" id="ProtNLM"/>
    </source>
</evidence>
<dbReference type="InterPro" id="IPR018317">
    <property type="entry name" value="QueC"/>
</dbReference>
<dbReference type="Proteomes" id="UP000006833">
    <property type="component" value="Chromosome"/>
</dbReference>
<gene>
    <name evidence="2" type="ordered locus">Dshi_3225</name>
</gene>
<dbReference type="SUPFAM" id="SSF52402">
    <property type="entry name" value="Adenine nucleotide alpha hydrolases-like"/>
    <property type="match status" value="1"/>
</dbReference>
<proteinExistence type="predicted"/>
<dbReference type="STRING" id="398580.Dshi_3225"/>
<dbReference type="InterPro" id="IPR014729">
    <property type="entry name" value="Rossmann-like_a/b/a_fold"/>
</dbReference>
<keyword evidence="3" id="KW-1185">Reference proteome</keyword>
<dbReference type="RefSeq" id="WP_012179885.1">
    <property type="nucleotide sequence ID" value="NC_009952.1"/>
</dbReference>
<dbReference type="AlphaFoldDB" id="A8LMN3"/>
<evidence type="ECO:0000256" key="1">
    <source>
        <dbReference type="ARBA" id="ARBA00022785"/>
    </source>
</evidence>
<reference evidence="3" key="1">
    <citation type="journal article" date="2010" name="ISME J.">
        <title>The complete genome sequence of the algal symbiont Dinoroseobacter shibae: a hitchhiker's guide to life in the sea.</title>
        <authorList>
            <person name="Wagner-Dobler I."/>
            <person name="Ballhausen B."/>
            <person name="Berger M."/>
            <person name="Brinkhoff T."/>
            <person name="Buchholz I."/>
            <person name="Bunk B."/>
            <person name="Cypionka H."/>
            <person name="Daniel R."/>
            <person name="Drepper T."/>
            <person name="Gerdts G."/>
            <person name="Hahnke S."/>
            <person name="Han C."/>
            <person name="Jahn D."/>
            <person name="Kalhoefer D."/>
            <person name="Kiss H."/>
            <person name="Klenk H.P."/>
            <person name="Kyrpides N."/>
            <person name="Liebl W."/>
            <person name="Liesegang H."/>
            <person name="Meincke L."/>
            <person name="Pati A."/>
            <person name="Petersen J."/>
            <person name="Piekarski T."/>
            <person name="Pommerenke C."/>
            <person name="Pradella S."/>
            <person name="Pukall R."/>
            <person name="Rabus R."/>
            <person name="Stackebrandt E."/>
            <person name="Thole S."/>
            <person name="Thompson L."/>
            <person name="Tielen P."/>
            <person name="Tomasch J."/>
            <person name="von Jan M."/>
            <person name="Wanphrut N."/>
            <person name="Wichels A."/>
            <person name="Zech H."/>
            <person name="Simon M."/>
        </authorList>
    </citation>
    <scope>NUCLEOTIDE SEQUENCE [LARGE SCALE GENOMIC DNA]</scope>
    <source>
        <strain evidence="3">DSM 16493 / NCIMB 14021 / DFL 12</strain>
    </source>
</reference>